<dbReference type="EMBL" id="CP094528">
    <property type="protein sequence ID" value="UOE44655.1"/>
    <property type="molecule type" value="Genomic_DNA"/>
</dbReference>
<sequence>MSASPENVPTPARTRRMSGIGRVLVVVYGILALAATGRTAVQIIERFDEAPVAFTLSGLSAVVYIVATVALIAPGRVWYRVAWITIGFEAAGVLVVGTITWLWPDLLGAGTGDPFGRTSTVWSLFGAGYLFIPLVLPALGMWWLAKHPPVDAVDADEAQASAASAEVDAR</sequence>
<keyword evidence="1" id="KW-0472">Membrane</keyword>
<gene>
    <name evidence="2" type="ORF">MTO99_02360</name>
</gene>
<proteinExistence type="predicted"/>
<feature type="transmembrane region" description="Helical" evidence="1">
    <location>
        <begin position="50"/>
        <end position="74"/>
    </location>
</feature>
<evidence type="ECO:0000313" key="3">
    <source>
        <dbReference type="Proteomes" id="UP000832097"/>
    </source>
</evidence>
<dbReference type="RefSeq" id="WP_243556630.1">
    <property type="nucleotide sequence ID" value="NZ_CP094528.1"/>
</dbReference>
<name>A0ABY4BZR1_9MICO</name>
<reference evidence="2 3" key="1">
    <citation type="submission" date="2022-03" db="EMBL/GenBank/DDBJ databases">
        <title>Mucilaginibacter sp. isolated from the gut of Protaetia brevitarsis seulensis larvae.</title>
        <authorList>
            <person name="Won M."/>
            <person name="Kim S.-J."/>
            <person name="Kwon S.-W."/>
        </authorList>
    </citation>
    <scope>NUCLEOTIDE SEQUENCE [LARGE SCALE GENOMIC DNA]</scope>
    <source>
        <strain evidence="2 3">CFWR-12</strain>
    </source>
</reference>
<protein>
    <submittedName>
        <fullName evidence="2">Uncharacterized protein</fullName>
    </submittedName>
</protein>
<evidence type="ECO:0000313" key="2">
    <source>
        <dbReference type="EMBL" id="UOE44655.1"/>
    </source>
</evidence>
<feature type="transmembrane region" description="Helical" evidence="1">
    <location>
        <begin position="81"/>
        <end position="103"/>
    </location>
</feature>
<keyword evidence="1" id="KW-0812">Transmembrane</keyword>
<dbReference type="Proteomes" id="UP000832097">
    <property type="component" value="Chromosome"/>
</dbReference>
<evidence type="ECO:0000256" key="1">
    <source>
        <dbReference type="SAM" id="Phobius"/>
    </source>
</evidence>
<feature type="transmembrane region" description="Helical" evidence="1">
    <location>
        <begin position="23"/>
        <end position="44"/>
    </location>
</feature>
<organism evidence="2 3">
    <name type="scientific">Agromyces larvae</name>
    <dbReference type="NCBI Taxonomy" id="2929802"/>
    <lineage>
        <taxon>Bacteria</taxon>
        <taxon>Bacillati</taxon>
        <taxon>Actinomycetota</taxon>
        <taxon>Actinomycetes</taxon>
        <taxon>Micrococcales</taxon>
        <taxon>Microbacteriaceae</taxon>
        <taxon>Agromyces</taxon>
    </lineage>
</organism>
<accession>A0ABY4BZR1</accession>
<keyword evidence="3" id="KW-1185">Reference proteome</keyword>
<feature type="transmembrane region" description="Helical" evidence="1">
    <location>
        <begin position="123"/>
        <end position="145"/>
    </location>
</feature>
<keyword evidence="1" id="KW-1133">Transmembrane helix</keyword>